<dbReference type="Pfam" id="PF03349">
    <property type="entry name" value="Toluene_X"/>
    <property type="match status" value="1"/>
</dbReference>
<evidence type="ECO:0000313" key="9">
    <source>
        <dbReference type="EMBL" id="QFI38372.1"/>
    </source>
</evidence>
<keyword evidence="5 8" id="KW-0732">Signal</keyword>
<evidence type="ECO:0000313" key="10">
    <source>
        <dbReference type="Proteomes" id="UP000327424"/>
    </source>
</evidence>
<protein>
    <submittedName>
        <fullName evidence="9">Outer membrane protein transport protein</fullName>
    </submittedName>
</protein>
<keyword evidence="3" id="KW-1134">Transmembrane beta strand</keyword>
<reference evidence="9 10" key="1">
    <citation type="submission" date="2019-09" db="EMBL/GenBank/DDBJ databases">
        <title>Hybrid Assembly of the complete Genome of the Deep-Sea Bacterium Moritella marina from long Nanopore and Illumina reads.</title>
        <authorList>
            <person name="Magin S."/>
            <person name="Georgoulis A."/>
            <person name="Papadimitriou K."/>
            <person name="Iliakis G."/>
            <person name="Vorgias C.E."/>
        </authorList>
    </citation>
    <scope>NUCLEOTIDE SEQUENCE [LARGE SCALE GENOMIC DNA]</scope>
    <source>
        <strain evidence="9 10">MP-1</strain>
    </source>
</reference>
<evidence type="ECO:0000256" key="2">
    <source>
        <dbReference type="ARBA" id="ARBA00008163"/>
    </source>
</evidence>
<comment type="subcellular location">
    <subcellularLocation>
        <location evidence="1">Cell outer membrane</location>
        <topology evidence="1">Multi-pass membrane protein</topology>
    </subcellularLocation>
</comment>
<feature type="signal peptide" evidence="8">
    <location>
        <begin position="1"/>
        <end position="22"/>
    </location>
</feature>
<proteinExistence type="inferred from homology"/>
<name>A0A5J6WPL1_MORMI</name>
<keyword evidence="10" id="KW-1185">Reference proteome</keyword>
<accession>A0A5J6WPL1</accession>
<dbReference type="InterPro" id="IPR005017">
    <property type="entry name" value="OMPP1/FadL/TodX"/>
</dbReference>
<dbReference type="PANTHER" id="PTHR35093">
    <property type="entry name" value="OUTER MEMBRANE PROTEIN NMB0088-RELATED"/>
    <property type="match status" value="1"/>
</dbReference>
<dbReference type="Proteomes" id="UP000327424">
    <property type="component" value="Chromosome"/>
</dbReference>
<evidence type="ECO:0000256" key="6">
    <source>
        <dbReference type="ARBA" id="ARBA00023136"/>
    </source>
</evidence>
<feature type="chain" id="PRO_5023892402" evidence="8">
    <location>
        <begin position="23"/>
        <end position="439"/>
    </location>
</feature>
<dbReference type="KEGG" id="mmaa:FR932_11180"/>
<keyword evidence="4" id="KW-0812">Transmembrane</keyword>
<organism evidence="9 10">
    <name type="scientific">Moritella marina ATCC 15381</name>
    <dbReference type="NCBI Taxonomy" id="1202962"/>
    <lineage>
        <taxon>Bacteria</taxon>
        <taxon>Pseudomonadati</taxon>
        <taxon>Pseudomonadota</taxon>
        <taxon>Gammaproteobacteria</taxon>
        <taxon>Alteromonadales</taxon>
        <taxon>Moritellaceae</taxon>
        <taxon>Moritella</taxon>
    </lineage>
</organism>
<evidence type="ECO:0000256" key="8">
    <source>
        <dbReference type="SAM" id="SignalP"/>
    </source>
</evidence>
<dbReference type="GO" id="GO:0009279">
    <property type="term" value="C:cell outer membrane"/>
    <property type="evidence" value="ECO:0007669"/>
    <property type="project" value="UniProtKB-SubCell"/>
</dbReference>
<dbReference type="Gene3D" id="2.40.160.60">
    <property type="entry name" value="Outer membrane protein transport protein (OMPP1/FadL/TodX)"/>
    <property type="match status" value="1"/>
</dbReference>
<dbReference type="EMBL" id="CP044399">
    <property type="protein sequence ID" value="QFI38372.1"/>
    <property type="molecule type" value="Genomic_DNA"/>
</dbReference>
<dbReference type="SUPFAM" id="SSF56935">
    <property type="entry name" value="Porins"/>
    <property type="match status" value="1"/>
</dbReference>
<gene>
    <name evidence="9" type="ORF">FR932_11180</name>
</gene>
<dbReference type="PANTHER" id="PTHR35093:SF3">
    <property type="entry name" value="LONG-CHAIN FATTY ACID TRANSPORT PROTEIN"/>
    <property type="match status" value="1"/>
</dbReference>
<keyword evidence="7" id="KW-0998">Cell outer membrane</keyword>
<dbReference type="OrthoDB" id="19849at2"/>
<dbReference type="RefSeq" id="WP_019442687.1">
    <property type="nucleotide sequence ID" value="NZ_ALOE01000034.1"/>
</dbReference>
<dbReference type="AlphaFoldDB" id="A0A5J6WPL1"/>
<evidence type="ECO:0000256" key="1">
    <source>
        <dbReference type="ARBA" id="ARBA00004571"/>
    </source>
</evidence>
<evidence type="ECO:0000256" key="4">
    <source>
        <dbReference type="ARBA" id="ARBA00022692"/>
    </source>
</evidence>
<sequence>MSKFQKTTLATALLLVTAQSSAAGFQVSEHSASGLGRAFAGEAAVADNASVLARNPAAMSRFKQAEFSIVGSYVEPNVDITGVSDTDIGPALGRDASALNADDIVHSAFVPATYFIQPINDKFAVGLGIFSSYGVTTEFDDSYAAGAAAGTTDLMTLNINPNISYKATDKLSLGLGVSAVYGTATVKRNYGDIIAAQTFAGVKDSGADNATAAAAARAANDPSKELFLLEGDAWGFGWNAGALYEINQNNRIGLAYRSQVDLGFEGDFTGATSGDKKVSASLDLPLPATAELSGYHALTESFAISYSALWTQWSKFEELRATSSSCQGGECFLKEESFDDNMRYSIGAEYTIDNVVLRAGFALDESAGETTLSIPESDRLWYTAGATYNASDDLSFDFGIAYIYVEEVEFTETPAPGMEYGFKSSGDAIIASAQANYRF</sequence>
<evidence type="ECO:0000256" key="5">
    <source>
        <dbReference type="ARBA" id="ARBA00022729"/>
    </source>
</evidence>
<keyword evidence="6" id="KW-0472">Membrane</keyword>
<comment type="similarity">
    <text evidence="2">Belongs to the OmpP1/FadL family.</text>
</comment>
<evidence type="ECO:0000256" key="7">
    <source>
        <dbReference type="ARBA" id="ARBA00023237"/>
    </source>
</evidence>
<dbReference type="GO" id="GO:0015483">
    <property type="term" value="F:long-chain fatty acid transporting porin activity"/>
    <property type="evidence" value="ECO:0007669"/>
    <property type="project" value="TreeGrafter"/>
</dbReference>
<evidence type="ECO:0000256" key="3">
    <source>
        <dbReference type="ARBA" id="ARBA00022452"/>
    </source>
</evidence>